<name>A0A3B3RMR7_9TELE</name>
<feature type="domain" description="Fibronectin type-III" evidence="1">
    <location>
        <begin position="126"/>
        <end position="215"/>
    </location>
</feature>
<dbReference type="GeneTree" id="ENSGT00390000004674"/>
<dbReference type="Proteomes" id="UP000261540">
    <property type="component" value="Unplaced"/>
</dbReference>
<feature type="domain" description="Fibronectin type-III" evidence="1">
    <location>
        <begin position="471"/>
        <end position="555"/>
    </location>
</feature>
<evidence type="ECO:0000313" key="2">
    <source>
        <dbReference type="Ensembl" id="ENSPKIP00000019588.1"/>
    </source>
</evidence>
<evidence type="ECO:0000259" key="1">
    <source>
        <dbReference type="PROSITE" id="PS50853"/>
    </source>
</evidence>
<dbReference type="InterPro" id="IPR036116">
    <property type="entry name" value="FN3_sf"/>
</dbReference>
<dbReference type="Gene3D" id="2.60.40.10">
    <property type="entry name" value="Immunoglobulins"/>
    <property type="match status" value="4"/>
</dbReference>
<reference evidence="2" key="1">
    <citation type="submission" date="2025-08" db="UniProtKB">
        <authorList>
            <consortium name="Ensembl"/>
        </authorList>
    </citation>
    <scope>IDENTIFICATION</scope>
</reference>
<keyword evidence="3" id="KW-1185">Reference proteome</keyword>
<dbReference type="SMART" id="SM00060">
    <property type="entry name" value="FN3"/>
    <property type="match status" value="7"/>
</dbReference>
<dbReference type="OrthoDB" id="9927686at2759"/>
<sequence length="828" mass="88663">MSRPLDFWGKANTEGMRSMGLKSLIVVLFGMVSQIAAQNGMVMSVYTVTSKSVSVQWNKVPGASSYKVKATPKGSLESSSYSQFGGNFVVGSVNSLKPNTIYIVEVEAVDGTSNLLGRATIEQITAPDVPGISKAYSKLSNSITVEFNAVQGASSYILRAESESANFFSETQVSSSPGTVLNLQPCTEYMLSVISVNSGGRSQPSLPQKAKTVVAAPQLIAASPNSSTIQLYWAPVTKAVFYALDIIMEGSGIRIRLNTTKLSVTIPNLQAGTTYCTKGNAFDVDNIPGDDITVCQITRPSPPLISQIKPSSCSPQGLVVNFENVQGADRYLGLSSTGNNCTSTGSQCILSPVSCGQNQSITITAINQAGPSSPSKSMNFITFPCSPQTLWVEESVPGSCTLHWGAVTWVEYYMAFIKRDDGTEEFCNTTRTTCSYTCQCSFTYFMNVFAYNRAGPSPPGQVLNYTTFPCCPKNVSVSLVSPETLAITWAPVRGAEVYETRAVGSSDLILCNDTSPVCALSDLRCNTKYSIVVCPCSERGCNNNCSATTKETAPCQPIITRIQQLDPFLVSVSWTASNTGAMYTANLLEKRGSHTCSSTGTFCEVTNLPCGTMFDVSVIASTSAGSSFPSFTVPLETVPCCPESFTVTQVTQAMTNVTWSPATGAKTYITTLTSPRGNAKCHTLSTSCLMGCITCGTNYTVSMEILSSTGHKSLCTYHGFSSTTCCPWSVKLYRMTNNIIRVFWHSSSSQSTYIADLYGSVSNYTCTPQAGANFCDVSEIMCGDVYTVVVAPLSQGSKIKFCSQRMYSVSCSGSNVGMVIYRGKRSLD</sequence>
<dbReference type="PROSITE" id="PS50853">
    <property type="entry name" value="FN3"/>
    <property type="match status" value="3"/>
</dbReference>
<dbReference type="PANTHER" id="PTHR47135">
    <property type="entry name" value="FIBRONECTIN TYPE III DOMAIN-CONTAINING PROTEIN 7"/>
    <property type="match status" value="1"/>
</dbReference>
<proteinExistence type="predicted"/>
<dbReference type="AlphaFoldDB" id="A0A3B3RMR7"/>
<dbReference type="SUPFAM" id="SSF49265">
    <property type="entry name" value="Fibronectin type III"/>
    <property type="match status" value="5"/>
</dbReference>
<dbReference type="CDD" id="cd00063">
    <property type="entry name" value="FN3"/>
    <property type="match status" value="3"/>
</dbReference>
<organism evidence="2 3">
    <name type="scientific">Paramormyrops kingsleyae</name>
    <dbReference type="NCBI Taxonomy" id="1676925"/>
    <lineage>
        <taxon>Eukaryota</taxon>
        <taxon>Metazoa</taxon>
        <taxon>Chordata</taxon>
        <taxon>Craniata</taxon>
        <taxon>Vertebrata</taxon>
        <taxon>Euteleostomi</taxon>
        <taxon>Actinopterygii</taxon>
        <taxon>Neopterygii</taxon>
        <taxon>Teleostei</taxon>
        <taxon>Osteoglossocephala</taxon>
        <taxon>Osteoglossomorpha</taxon>
        <taxon>Osteoglossiformes</taxon>
        <taxon>Mormyridae</taxon>
        <taxon>Paramormyrops</taxon>
    </lineage>
</organism>
<protein>
    <submittedName>
        <fullName evidence="2">Fibronectin type III domain containing 7</fullName>
    </submittedName>
</protein>
<dbReference type="InterPro" id="IPR013783">
    <property type="entry name" value="Ig-like_fold"/>
</dbReference>
<dbReference type="PANTHER" id="PTHR47135:SF1">
    <property type="entry name" value="FIBRONECTIN TYPE III DOMAIN-CONTAINING PROTEIN 7"/>
    <property type="match status" value="1"/>
</dbReference>
<accession>A0A3B3RMR7</accession>
<feature type="domain" description="Fibronectin type-III" evidence="1">
    <location>
        <begin position="386"/>
        <end position="470"/>
    </location>
</feature>
<dbReference type="Ensembl" id="ENSPKIT00000000184.1">
    <property type="protein sequence ID" value="ENSPKIP00000019588.1"/>
    <property type="gene ID" value="ENSPKIG00000004693.1"/>
</dbReference>
<evidence type="ECO:0000313" key="3">
    <source>
        <dbReference type="Proteomes" id="UP000261540"/>
    </source>
</evidence>
<reference evidence="2" key="2">
    <citation type="submission" date="2025-09" db="UniProtKB">
        <authorList>
            <consortium name="Ensembl"/>
        </authorList>
    </citation>
    <scope>IDENTIFICATION</scope>
</reference>
<dbReference type="InterPro" id="IPR003961">
    <property type="entry name" value="FN3_dom"/>
</dbReference>